<dbReference type="SUPFAM" id="SSF54197">
    <property type="entry name" value="HIT-like"/>
    <property type="match status" value="1"/>
</dbReference>
<proteinExistence type="predicted"/>
<comment type="caution">
    <text evidence="2">Lacks conserved residue(s) required for the propagation of feature annotation.</text>
</comment>
<accession>A0A1F6BST3</accession>
<dbReference type="PROSITE" id="PS51084">
    <property type="entry name" value="HIT_2"/>
    <property type="match status" value="1"/>
</dbReference>
<gene>
    <name evidence="4" type="ORF">A2116_02065</name>
</gene>
<dbReference type="Proteomes" id="UP000179368">
    <property type="component" value="Unassembled WGS sequence"/>
</dbReference>
<dbReference type="AlphaFoldDB" id="A0A1F6BST3"/>
<dbReference type="InterPro" id="IPR036265">
    <property type="entry name" value="HIT-like_sf"/>
</dbReference>
<feature type="active site" description="Tele-AMP-histidine intermediate" evidence="1">
    <location>
        <position position="98"/>
    </location>
</feature>
<sequence>MENCIFCRIVNKEIPADNIIYEDEYSVGLLDVNPIAPGHSLVISKVHAENIIGLPDGKIGGVFTAVKRVSEMLGKSLQPDGFTYGVNDRIGQTIGHLHILIIPRYKGDGGASVHQVVSNPPKESLKEIKEKILKYGN</sequence>
<dbReference type="Gene3D" id="3.30.428.10">
    <property type="entry name" value="HIT-like"/>
    <property type="match status" value="1"/>
</dbReference>
<dbReference type="GO" id="GO:0003824">
    <property type="term" value="F:catalytic activity"/>
    <property type="evidence" value="ECO:0007669"/>
    <property type="project" value="InterPro"/>
</dbReference>
<evidence type="ECO:0000313" key="4">
    <source>
        <dbReference type="EMBL" id="OGG39812.1"/>
    </source>
</evidence>
<feature type="domain" description="HIT" evidence="3">
    <location>
        <begin position="5"/>
        <end position="111"/>
    </location>
</feature>
<dbReference type="InterPro" id="IPR011146">
    <property type="entry name" value="HIT-like"/>
</dbReference>
<dbReference type="EMBL" id="MFKG01000040">
    <property type="protein sequence ID" value="OGG39812.1"/>
    <property type="molecule type" value="Genomic_DNA"/>
</dbReference>
<evidence type="ECO:0000313" key="5">
    <source>
        <dbReference type="Proteomes" id="UP000179368"/>
    </source>
</evidence>
<name>A0A1F6BST3_9BACT</name>
<evidence type="ECO:0000259" key="3">
    <source>
        <dbReference type="PROSITE" id="PS51084"/>
    </source>
</evidence>
<evidence type="ECO:0000256" key="2">
    <source>
        <dbReference type="PROSITE-ProRule" id="PRU00464"/>
    </source>
</evidence>
<dbReference type="PANTHER" id="PTHR46648:SF1">
    <property type="entry name" value="ADENOSINE 5'-MONOPHOSPHORAMIDASE HNT1"/>
    <property type="match status" value="1"/>
</dbReference>
<dbReference type="GO" id="GO:0009117">
    <property type="term" value="P:nucleotide metabolic process"/>
    <property type="evidence" value="ECO:0007669"/>
    <property type="project" value="TreeGrafter"/>
</dbReference>
<evidence type="ECO:0000256" key="1">
    <source>
        <dbReference type="PIRSR" id="PIRSR601310-1"/>
    </source>
</evidence>
<reference evidence="4 5" key="1">
    <citation type="journal article" date="2016" name="Nat. Commun.">
        <title>Thousands of microbial genomes shed light on interconnected biogeochemical processes in an aquifer system.</title>
        <authorList>
            <person name="Anantharaman K."/>
            <person name="Brown C.T."/>
            <person name="Hug L.A."/>
            <person name="Sharon I."/>
            <person name="Castelle C.J."/>
            <person name="Probst A.J."/>
            <person name="Thomas B.C."/>
            <person name="Singh A."/>
            <person name="Wilkins M.J."/>
            <person name="Karaoz U."/>
            <person name="Brodie E.L."/>
            <person name="Williams K.H."/>
            <person name="Hubbard S.S."/>
            <person name="Banfield J.F."/>
        </authorList>
    </citation>
    <scope>NUCLEOTIDE SEQUENCE [LARGE SCALE GENOMIC DNA]</scope>
</reference>
<dbReference type="PANTHER" id="PTHR46648">
    <property type="entry name" value="HIT FAMILY PROTEIN 1"/>
    <property type="match status" value="1"/>
</dbReference>
<comment type="caution">
    <text evidence="4">The sequence shown here is derived from an EMBL/GenBank/DDBJ whole genome shotgun (WGS) entry which is preliminary data.</text>
</comment>
<dbReference type="Pfam" id="PF01230">
    <property type="entry name" value="HIT"/>
    <property type="match status" value="1"/>
</dbReference>
<organism evidence="4 5">
    <name type="scientific">Candidatus Jorgensenbacteria bacterium GWA1_49_17</name>
    <dbReference type="NCBI Taxonomy" id="1798467"/>
    <lineage>
        <taxon>Bacteria</taxon>
        <taxon>Candidatus Joergenseniibacteriota</taxon>
    </lineage>
</organism>
<protein>
    <recommendedName>
        <fullName evidence="3">HIT domain-containing protein</fullName>
    </recommendedName>
</protein>
<dbReference type="InterPro" id="IPR001310">
    <property type="entry name" value="Histidine_triad_HIT"/>
</dbReference>